<dbReference type="Proteomes" id="UP000694050">
    <property type="component" value="Unassembled WGS sequence"/>
</dbReference>
<proteinExistence type="predicted"/>
<evidence type="ECO:0008006" key="3">
    <source>
        <dbReference type="Google" id="ProtNLM"/>
    </source>
</evidence>
<evidence type="ECO:0000313" key="1">
    <source>
        <dbReference type="EMBL" id="KAG7403676.1"/>
    </source>
</evidence>
<gene>
    <name evidence="1" type="ORF">Forpe1208_v016245</name>
</gene>
<accession>A0A8J5NGI8</accession>
<comment type="caution">
    <text evidence="1">The sequence shown here is derived from an EMBL/GenBank/DDBJ whole genome shotgun (WGS) entry which is preliminary data.</text>
</comment>
<reference evidence="1" key="1">
    <citation type="submission" date="2021-04" db="EMBL/GenBank/DDBJ databases">
        <title>First draft genome resource for Brassicaceae pathogens Fusarium oxysporum f. sp. raphani and Fusarium oxysporum f. sp. rapae.</title>
        <authorList>
            <person name="Asai S."/>
        </authorList>
    </citation>
    <scope>NUCLEOTIDE SEQUENCE</scope>
    <source>
        <strain evidence="1">Tf1208</strain>
    </source>
</reference>
<organism evidence="1 2">
    <name type="scientific">Fusarium oxysporum f. sp. rapae</name>
    <dbReference type="NCBI Taxonomy" id="485398"/>
    <lineage>
        <taxon>Eukaryota</taxon>
        <taxon>Fungi</taxon>
        <taxon>Dikarya</taxon>
        <taxon>Ascomycota</taxon>
        <taxon>Pezizomycotina</taxon>
        <taxon>Sordariomycetes</taxon>
        <taxon>Hypocreomycetidae</taxon>
        <taxon>Hypocreales</taxon>
        <taxon>Nectriaceae</taxon>
        <taxon>Fusarium</taxon>
        <taxon>Fusarium oxysporum species complex</taxon>
    </lineage>
</organism>
<evidence type="ECO:0000313" key="2">
    <source>
        <dbReference type="Proteomes" id="UP000694050"/>
    </source>
</evidence>
<dbReference type="AlphaFoldDB" id="A0A8J5NGI8"/>
<sequence>MACTSERYYSLVSPILHKRIFVSANHWSHTPKVTRRLVPYLSIAQKKQLMEETPYKSQQEKFSNSPDPNAMPPCANNVRQMIIGFINPGKAKKRIIMRYLEEVMKNLPNLKVFEGHDFTESMLKSIAAQKNLKALYLSFSECRCLKNDAFMPFAKIRDLQHLHVTGSYGFNGEKVLSSMLLNSLTTLESLEISASWDWSGFMDNWEEDIKALNPKTCEQIPHFISLRSLSLSHIIFNRELRQNLVRAVDFLKLEELQINHFGDRYKDVVKKHLDGPLKFFEYLEDLFKKTNKGDIHLRNLSLQISGFWRKQRREIEEDLRGIYGFISSFDTLICLEIHEYNTYVSNVESNPGLLSQLQLSILEHKELETLRFHYKDVRSGHEVPCVTAASVKILVENLPKLRVLEFAPSGDNKDETLQALSGAKNLTTLIFNDKQTLYPRSDFPEDYHTMVVKGIIEGFMEHASSPREFIWEKHYKLSEFKIGSDAYVIGSNLEHRTDWFKYPPIEVAKGNRTVMFQNLCQGKRFSQDNSYYIPNSEWMNKVTKPNQRAQFS</sequence>
<name>A0A8J5NGI8_FUSOX</name>
<protein>
    <recommendedName>
        <fullName evidence="3">F-box domain-containing protein</fullName>
    </recommendedName>
</protein>
<dbReference type="EMBL" id="JAELUQ010000014">
    <property type="protein sequence ID" value="KAG7403676.1"/>
    <property type="molecule type" value="Genomic_DNA"/>
</dbReference>